<evidence type="ECO:0000313" key="4">
    <source>
        <dbReference type="Proteomes" id="UP001501706"/>
    </source>
</evidence>
<name>A0ABN1CYE8_9BURK</name>
<organism evidence="3 4">
    <name type="scientific">Pigmentiphaga daeguensis</name>
    <dbReference type="NCBI Taxonomy" id="414049"/>
    <lineage>
        <taxon>Bacteria</taxon>
        <taxon>Pseudomonadati</taxon>
        <taxon>Pseudomonadota</taxon>
        <taxon>Betaproteobacteria</taxon>
        <taxon>Burkholderiales</taxon>
        <taxon>Alcaligenaceae</taxon>
        <taxon>Pigmentiphaga</taxon>
    </lineage>
</organism>
<keyword evidence="1" id="KW-0812">Transmembrane</keyword>
<evidence type="ECO:0000313" key="3">
    <source>
        <dbReference type="EMBL" id="GAA0529354.1"/>
    </source>
</evidence>
<dbReference type="Proteomes" id="UP001501706">
    <property type="component" value="Unassembled WGS sequence"/>
</dbReference>
<feature type="transmembrane region" description="Helical" evidence="1">
    <location>
        <begin position="30"/>
        <end position="49"/>
    </location>
</feature>
<accession>A0ABN1CYE8</accession>
<feature type="transmembrane region" description="Helical" evidence="1">
    <location>
        <begin position="104"/>
        <end position="126"/>
    </location>
</feature>
<dbReference type="SUPFAM" id="SSF58113">
    <property type="entry name" value="Apolipoprotein A-I"/>
    <property type="match status" value="1"/>
</dbReference>
<dbReference type="EMBL" id="BAAAEN010000032">
    <property type="protein sequence ID" value="GAA0529354.1"/>
    <property type="molecule type" value="Genomic_DNA"/>
</dbReference>
<evidence type="ECO:0000256" key="1">
    <source>
        <dbReference type="SAM" id="Phobius"/>
    </source>
</evidence>
<keyword evidence="1" id="KW-1133">Transmembrane helix</keyword>
<sequence>MSRYLPFVVFFVGLAVVGWVGVGYVGSNLLALAVILLIAAFYVLGGLELRRFHEATSSLARATADLSSPPSSLGTWLEQVHPSLRNAVRLRVEGERVGLPGPALTPYLAGLLVLLGMLGTFLGMVATLRGTGVALESATDLQAIRASLAAPVKGLGFAFGTSVAGVAASAMLGLLASLCRRERLQAAQALDTRIATVLRPYSLAHQREESFKLLQRQAELMPALVDRLQALAESVAKHNEALGERLAAGQESFHGRVEAEYRRLAGSVEQSLKESLADSARVAGATIQPVVESAMAGLARETASLHQTVTQAVQRQLDTLSSRFEASTATVADTWSTALGEHRRTSDALAGDLRAALDGFARTFEQRSASLVDGMSTRLEASVDKVSSTWGTALAAHQQTSETLSGELRATFDGVAQAFARRSTEMVETVAARLEGVAGQVSQAWNAALAGHQRTSEALAGDVRASFERLAGDFEQRSAGLVDGIAARLDATAGTVSGAWSMALDEHRRTGEALAGDMRASFERFAATFEQGAASLVERVAGQMEATVQNVSGAWNEALARHGQVSEQLSGDTRQALAEAAATFERHAVSLLDTVGQAHGELRSELAARDEARQAAWTGALETLAGSLSQEWREAGERIAGRQQEVCETLARTAGEMTAESQAHARATIAEIERLVQAASEAPLAAARIIGELRQQLSDGMTRDNAMLEERERLLQTVGSLLDTVNHASTEQREAVDALVAASAEMLERVGTRFTEQVGAETGKLESVAAQVTGSAVEVASLGEALGQAVKLFGESSDKLMEHLRGIEGALDKAIARSDEQLAYYVAQAKDVIDLSMMSQKQIVEELRQLDTQRAPVGDAT</sequence>
<keyword evidence="4" id="KW-1185">Reference proteome</keyword>
<feature type="transmembrane region" description="Helical" evidence="1">
    <location>
        <begin position="7"/>
        <end position="24"/>
    </location>
</feature>
<gene>
    <name evidence="3" type="ORF">GCM10009097_53580</name>
</gene>
<reference evidence="3 4" key="1">
    <citation type="journal article" date="2019" name="Int. J. Syst. Evol. Microbiol.">
        <title>The Global Catalogue of Microorganisms (GCM) 10K type strain sequencing project: providing services to taxonomists for standard genome sequencing and annotation.</title>
        <authorList>
            <consortium name="The Broad Institute Genomics Platform"/>
            <consortium name="The Broad Institute Genome Sequencing Center for Infectious Disease"/>
            <person name="Wu L."/>
            <person name="Ma J."/>
        </authorList>
    </citation>
    <scope>NUCLEOTIDE SEQUENCE [LARGE SCALE GENOMIC DNA]</scope>
    <source>
        <strain evidence="3 4">JCM 14330</strain>
    </source>
</reference>
<feature type="domain" description="DUF802" evidence="2">
    <location>
        <begin position="430"/>
        <end position="482"/>
    </location>
</feature>
<dbReference type="Pfam" id="PF05650">
    <property type="entry name" value="DUF802"/>
    <property type="match status" value="5"/>
</dbReference>
<comment type="caution">
    <text evidence="3">The sequence shown here is derived from an EMBL/GenBank/DDBJ whole genome shotgun (WGS) entry which is preliminary data.</text>
</comment>
<dbReference type="InterPro" id="IPR008520">
    <property type="entry name" value="DUF802"/>
</dbReference>
<feature type="domain" description="DUF802" evidence="2">
    <location>
        <begin position="485"/>
        <end position="537"/>
    </location>
</feature>
<dbReference type="RefSeq" id="WP_343928544.1">
    <property type="nucleotide sequence ID" value="NZ_BAAAEN010000032.1"/>
</dbReference>
<feature type="domain" description="DUF802" evidence="2">
    <location>
        <begin position="540"/>
        <end position="592"/>
    </location>
</feature>
<feature type="domain" description="DUF802" evidence="2">
    <location>
        <begin position="320"/>
        <end position="372"/>
    </location>
</feature>
<feature type="transmembrane region" description="Helical" evidence="1">
    <location>
        <begin position="155"/>
        <end position="176"/>
    </location>
</feature>
<dbReference type="Gene3D" id="1.20.120.20">
    <property type="entry name" value="Apolipoprotein"/>
    <property type="match status" value="2"/>
</dbReference>
<evidence type="ECO:0000259" key="2">
    <source>
        <dbReference type="Pfam" id="PF05650"/>
    </source>
</evidence>
<keyword evidence="1" id="KW-0472">Membrane</keyword>
<protein>
    <submittedName>
        <fullName evidence="3">DUF802 domain-containing protein</fullName>
    </submittedName>
</protein>
<proteinExistence type="predicted"/>
<feature type="domain" description="DUF802" evidence="2">
    <location>
        <begin position="376"/>
        <end position="426"/>
    </location>
</feature>